<evidence type="ECO:0000313" key="7">
    <source>
        <dbReference type="EMBL" id="MBI1756016.1"/>
    </source>
</evidence>
<dbReference type="PANTHER" id="PTHR34773">
    <property type="entry name" value="FLAGELLAR SECRETION CHAPERONE FLIS"/>
    <property type="match status" value="1"/>
</dbReference>
<evidence type="ECO:0000256" key="3">
    <source>
        <dbReference type="ARBA" id="ARBA00022490"/>
    </source>
</evidence>
<dbReference type="PANTHER" id="PTHR34773:SF1">
    <property type="entry name" value="FLAGELLAR SECRETION CHAPERONE FLIS"/>
    <property type="match status" value="1"/>
</dbReference>
<dbReference type="Pfam" id="PF02561">
    <property type="entry name" value="FliS"/>
    <property type="match status" value="1"/>
</dbReference>
<keyword evidence="7" id="KW-0969">Cilium</keyword>
<evidence type="ECO:0000256" key="4">
    <source>
        <dbReference type="ARBA" id="ARBA00022795"/>
    </source>
</evidence>
<proteinExistence type="inferred from homology"/>
<accession>A0A931PVW5</accession>
<dbReference type="GO" id="GO:0005829">
    <property type="term" value="C:cytosol"/>
    <property type="evidence" value="ECO:0007669"/>
    <property type="project" value="UniProtKB-SubCell"/>
</dbReference>
<keyword evidence="7" id="KW-0966">Cell projection</keyword>
<dbReference type="CDD" id="cd16098">
    <property type="entry name" value="FliS"/>
    <property type="match status" value="1"/>
</dbReference>
<dbReference type="SUPFAM" id="SSF101116">
    <property type="entry name" value="Flagellar export chaperone FliS"/>
    <property type="match status" value="1"/>
</dbReference>
<keyword evidence="4 6" id="KW-1005">Bacterial flagellum biogenesis</keyword>
<name>A0A931PVW5_FIMGI</name>
<keyword evidence="7" id="KW-0282">Flagellum</keyword>
<evidence type="ECO:0000256" key="2">
    <source>
        <dbReference type="ARBA" id="ARBA00008787"/>
    </source>
</evidence>
<comment type="subcellular location">
    <subcellularLocation>
        <location evidence="1 6">Cytoplasm</location>
        <location evidence="1 6">Cytosol</location>
    </subcellularLocation>
</comment>
<keyword evidence="3 6" id="KW-0963">Cytoplasm</keyword>
<comment type="caution">
    <text evidence="7">The sequence shown here is derived from an EMBL/GenBank/DDBJ whole genome shotgun (WGS) entry which is preliminary data.</text>
</comment>
<evidence type="ECO:0000256" key="5">
    <source>
        <dbReference type="ARBA" id="ARBA00023186"/>
    </source>
</evidence>
<reference evidence="7" key="1">
    <citation type="submission" date="2020-07" db="EMBL/GenBank/DDBJ databases">
        <title>Huge and variable diversity of episymbiotic CPR bacteria and DPANN archaea in groundwater ecosystems.</title>
        <authorList>
            <person name="He C.Y."/>
            <person name="Keren R."/>
            <person name="Whittaker M."/>
            <person name="Farag I.F."/>
            <person name="Doudna J."/>
            <person name="Cate J.H.D."/>
            <person name="Banfield J.F."/>
        </authorList>
    </citation>
    <scope>NUCLEOTIDE SEQUENCE</scope>
    <source>
        <strain evidence="7">NC_groundwater_17_Pr7_B-0.1um_64_12</strain>
    </source>
</reference>
<dbReference type="PIRSF" id="PIRSF039090">
    <property type="entry name" value="Flis"/>
    <property type="match status" value="1"/>
</dbReference>
<dbReference type="EMBL" id="JACOSL010000019">
    <property type="protein sequence ID" value="MBI1756016.1"/>
    <property type="molecule type" value="Genomic_DNA"/>
</dbReference>
<dbReference type="AlphaFoldDB" id="A0A931PVW5"/>
<organism evidence="7 8">
    <name type="scientific">Fimbriimonas ginsengisoli</name>
    <dbReference type="NCBI Taxonomy" id="1005039"/>
    <lineage>
        <taxon>Bacteria</taxon>
        <taxon>Bacillati</taxon>
        <taxon>Armatimonadota</taxon>
        <taxon>Fimbriimonadia</taxon>
        <taxon>Fimbriimonadales</taxon>
        <taxon>Fimbriimonadaceae</taxon>
        <taxon>Fimbriimonas</taxon>
    </lineage>
</organism>
<gene>
    <name evidence="7" type="primary">fliS</name>
    <name evidence="7" type="ORF">HYR64_02800</name>
</gene>
<evidence type="ECO:0000256" key="1">
    <source>
        <dbReference type="ARBA" id="ARBA00004514"/>
    </source>
</evidence>
<evidence type="ECO:0000256" key="6">
    <source>
        <dbReference type="PIRNR" id="PIRNR039090"/>
    </source>
</evidence>
<protein>
    <recommendedName>
        <fullName evidence="6">Flagellar secretion chaperone FliS</fullName>
    </recommendedName>
</protein>
<dbReference type="InterPro" id="IPR003713">
    <property type="entry name" value="FliS"/>
</dbReference>
<dbReference type="InterPro" id="IPR036584">
    <property type="entry name" value="FliS_sf"/>
</dbReference>
<keyword evidence="5" id="KW-0143">Chaperone</keyword>
<dbReference type="Gene3D" id="1.20.120.340">
    <property type="entry name" value="Flagellar protein FliS"/>
    <property type="match status" value="1"/>
</dbReference>
<evidence type="ECO:0000313" key="8">
    <source>
        <dbReference type="Proteomes" id="UP000727962"/>
    </source>
</evidence>
<dbReference type="GO" id="GO:0071973">
    <property type="term" value="P:bacterial-type flagellum-dependent cell motility"/>
    <property type="evidence" value="ECO:0007669"/>
    <property type="project" value="TreeGrafter"/>
</dbReference>
<comment type="similarity">
    <text evidence="2 6">Belongs to the FliS family.</text>
</comment>
<sequence length="136" mass="15070">MSYRKFAQEYLKGAVNGASPLQLIIMLYDGALRFMEAGRHAMLAGEIDKQNTSLQRAQHVVTELMACLDMEQGGEVATNLFALYSFALNQLVEANISDKTEAIDACIKIFSDLRESWVRLEADLRLKTKPGDALAA</sequence>
<dbReference type="Proteomes" id="UP000727962">
    <property type="component" value="Unassembled WGS sequence"/>
</dbReference>
<dbReference type="NCBIfam" id="TIGR00208">
    <property type="entry name" value="fliS"/>
    <property type="match status" value="1"/>
</dbReference>
<dbReference type="GO" id="GO:0044780">
    <property type="term" value="P:bacterial-type flagellum assembly"/>
    <property type="evidence" value="ECO:0007669"/>
    <property type="project" value="InterPro"/>
</dbReference>